<evidence type="ECO:0000256" key="5">
    <source>
        <dbReference type="SAM" id="MobiDB-lite"/>
    </source>
</evidence>
<evidence type="ECO:0000256" key="2">
    <source>
        <dbReference type="ARBA" id="ARBA00022692"/>
    </source>
</evidence>
<keyword evidence="2 6" id="KW-0812">Transmembrane</keyword>
<accession>A0A834I1V5</accession>
<dbReference type="EMBL" id="JAACXV010013590">
    <property type="protein sequence ID" value="KAF7273032.1"/>
    <property type="molecule type" value="Genomic_DNA"/>
</dbReference>
<feature type="transmembrane region" description="Helical" evidence="6">
    <location>
        <begin position="124"/>
        <end position="146"/>
    </location>
</feature>
<dbReference type="GO" id="GO:0012505">
    <property type="term" value="C:endomembrane system"/>
    <property type="evidence" value="ECO:0007669"/>
    <property type="project" value="UniProtKB-SubCell"/>
</dbReference>
<sequence>MFNMRLKIGSIRNNEWRCCFCLHVRTATIAFGVWHLLLHILALAVLALVMRNHSYFVQHFEESDFLPTPLSKVKHERPYYLPTTQDGRSILPSDVDMGAILTICTLSITLLMVYGAIKGKPKQILPFFFLQLFDLAITTLTATGYFCYLRSVHGLVSEHWHNLPFRQQLLSLSPQTLSLLVLVTFLVSMLWKAYWIGVVWRCYKYLTLKQQATHNTIHYILPSVESDRNDPDYGSLFLDNETALFGPLKQTPPPSYQDVMDEQPPPYPATTTIVQEVPVRRFLFTYTPEEPFDAGQTVGEVEAQSSNVVRENILAKDNEQSTVLKASFSKTSEDIEGAECLREMRNTEEASSSGQTPEHVEAEYLRKIKNTEEAPSSSQKPEDIKADHFREIAENADLFPMPENTLSNKFIIPALKKKLFTFATNKPSENAWNNIEIYEDKGAGAVLPGDVLEASTNSEKSIVKEGALSTKLSTDLSQNVETGKFAKKHDNVSDSANRFEINIGCKESPETPVSVTHSPTLKKTEDSRIEGESPKIE</sequence>
<evidence type="ECO:0000313" key="7">
    <source>
        <dbReference type="EMBL" id="KAF7273032.1"/>
    </source>
</evidence>
<keyword evidence="8" id="KW-1185">Reference proteome</keyword>
<gene>
    <name evidence="7" type="ORF">GWI33_014226</name>
</gene>
<organism evidence="7 8">
    <name type="scientific">Rhynchophorus ferrugineus</name>
    <name type="common">Red palm weevil</name>
    <name type="synonym">Curculio ferrugineus</name>
    <dbReference type="NCBI Taxonomy" id="354439"/>
    <lineage>
        <taxon>Eukaryota</taxon>
        <taxon>Metazoa</taxon>
        <taxon>Ecdysozoa</taxon>
        <taxon>Arthropoda</taxon>
        <taxon>Hexapoda</taxon>
        <taxon>Insecta</taxon>
        <taxon>Pterygota</taxon>
        <taxon>Neoptera</taxon>
        <taxon>Endopterygota</taxon>
        <taxon>Coleoptera</taxon>
        <taxon>Polyphaga</taxon>
        <taxon>Cucujiformia</taxon>
        <taxon>Curculionidae</taxon>
        <taxon>Dryophthorinae</taxon>
        <taxon>Rhynchophorus</taxon>
    </lineage>
</organism>
<dbReference type="GO" id="GO:0005765">
    <property type="term" value="C:lysosomal membrane"/>
    <property type="evidence" value="ECO:0007669"/>
    <property type="project" value="TreeGrafter"/>
</dbReference>
<dbReference type="Proteomes" id="UP000625711">
    <property type="component" value="Unassembled WGS sequence"/>
</dbReference>
<name>A0A834I1V5_RHYFE</name>
<evidence type="ECO:0000256" key="1">
    <source>
        <dbReference type="ARBA" id="ARBA00004127"/>
    </source>
</evidence>
<dbReference type="PANTHER" id="PTHR12479:SF10">
    <property type="entry name" value="LYSOSOMAL-ASSOCIATED TRANSMEMBRANE PROTEIN"/>
    <property type="match status" value="1"/>
</dbReference>
<proteinExistence type="predicted"/>
<evidence type="ECO:0000256" key="3">
    <source>
        <dbReference type="ARBA" id="ARBA00022989"/>
    </source>
</evidence>
<feature type="compositionally biased region" description="Basic and acidic residues" evidence="5">
    <location>
        <begin position="522"/>
        <end position="537"/>
    </location>
</feature>
<keyword evidence="3 6" id="KW-1133">Transmembrane helix</keyword>
<dbReference type="AlphaFoldDB" id="A0A834I1V5"/>
<feature type="transmembrane region" description="Helical" evidence="6">
    <location>
        <begin position="177"/>
        <end position="200"/>
    </location>
</feature>
<dbReference type="PANTHER" id="PTHR12479">
    <property type="entry name" value="LYSOSOMAL-ASSOCIATED TRANSMEMBRANE PROTEIN"/>
    <property type="match status" value="1"/>
</dbReference>
<reference evidence="7" key="1">
    <citation type="submission" date="2020-08" db="EMBL/GenBank/DDBJ databases">
        <title>Genome sequencing and assembly of the red palm weevil Rhynchophorus ferrugineus.</title>
        <authorList>
            <person name="Dias G.B."/>
            <person name="Bergman C.M."/>
            <person name="Manee M."/>
        </authorList>
    </citation>
    <scope>NUCLEOTIDE SEQUENCE</scope>
    <source>
        <strain evidence="7">AA-2017</strain>
        <tissue evidence="7">Whole larva</tissue>
    </source>
</reference>
<dbReference type="OrthoDB" id="10002163at2759"/>
<feature type="transmembrane region" description="Helical" evidence="6">
    <location>
        <begin position="97"/>
        <end position="117"/>
    </location>
</feature>
<protein>
    <recommendedName>
        <fullName evidence="9">Lysosomal-associated transmembrane protein 4B</fullName>
    </recommendedName>
</protein>
<dbReference type="InterPro" id="IPR051115">
    <property type="entry name" value="LAPTM_transporter"/>
</dbReference>
<evidence type="ECO:0000256" key="4">
    <source>
        <dbReference type="ARBA" id="ARBA00023136"/>
    </source>
</evidence>
<keyword evidence="4 6" id="KW-0472">Membrane</keyword>
<evidence type="ECO:0000313" key="8">
    <source>
        <dbReference type="Proteomes" id="UP000625711"/>
    </source>
</evidence>
<comment type="caution">
    <text evidence="7">The sequence shown here is derived from an EMBL/GenBank/DDBJ whole genome shotgun (WGS) entry which is preliminary data.</text>
</comment>
<comment type="subcellular location">
    <subcellularLocation>
        <location evidence="1">Endomembrane system</location>
        <topology evidence="1">Multi-pass membrane protein</topology>
    </subcellularLocation>
</comment>
<evidence type="ECO:0000256" key="6">
    <source>
        <dbReference type="SAM" id="Phobius"/>
    </source>
</evidence>
<feature type="region of interest" description="Disordered" evidence="5">
    <location>
        <begin position="504"/>
        <end position="537"/>
    </location>
</feature>
<feature type="compositionally biased region" description="Polar residues" evidence="5">
    <location>
        <begin position="511"/>
        <end position="521"/>
    </location>
</feature>
<feature type="transmembrane region" description="Helical" evidence="6">
    <location>
        <begin position="20"/>
        <end position="50"/>
    </location>
</feature>
<evidence type="ECO:0008006" key="9">
    <source>
        <dbReference type="Google" id="ProtNLM"/>
    </source>
</evidence>